<dbReference type="EMBL" id="MGER01000077">
    <property type="protein sequence ID" value="OGL87547.1"/>
    <property type="molecule type" value="Genomic_DNA"/>
</dbReference>
<accession>A0A1F7VC01</accession>
<protein>
    <submittedName>
        <fullName evidence="2">Uncharacterized protein</fullName>
    </submittedName>
</protein>
<gene>
    <name evidence="2" type="ORF">A3I42_00950</name>
</gene>
<evidence type="ECO:0000256" key="1">
    <source>
        <dbReference type="SAM" id="MobiDB-lite"/>
    </source>
</evidence>
<reference evidence="2 3" key="1">
    <citation type="journal article" date="2016" name="Nat. Commun.">
        <title>Thousands of microbial genomes shed light on interconnected biogeochemical processes in an aquifer system.</title>
        <authorList>
            <person name="Anantharaman K."/>
            <person name="Brown C.T."/>
            <person name="Hug L.A."/>
            <person name="Sharon I."/>
            <person name="Castelle C.J."/>
            <person name="Probst A.J."/>
            <person name="Thomas B.C."/>
            <person name="Singh A."/>
            <person name="Wilkins M.J."/>
            <person name="Karaoz U."/>
            <person name="Brodie E.L."/>
            <person name="Williams K.H."/>
            <person name="Hubbard S.S."/>
            <person name="Banfield J.F."/>
        </authorList>
    </citation>
    <scope>NUCLEOTIDE SEQUENCE [LARGE SCALE GENOMIC DNA]</scope>
</reference>
<organism evidence="2 3">
    <name type="scientific">Candidatus Uhrbacteria bacterium RIFCSPLOWO2_02_FULL_49_11</name>
    <dbReference type="NCBI Taxonomy" id="1802409"/>
    <lineage>
        <taxon>Bacteria</taxon>
        <taxon>Candidatus Uhriibacteriota</taxon>
    </lineage>
</organism>
<feature type="compositionally biased region" description="Polar residues" evidence="1">
    <location>
        <begin position="50"/>
        <end position="62"/>
    </location>
</feature>
<dbReference type="AlphaFoldDB" id="A0A1F7VC01"/>
<proteinExistence type="predicted"/>
<dbReference type="Proteomes" id="UP000178264">
    <property type="component" value="Unassembled WGS sequence"/>
</dbReference>
<evidence type="ECO:0000313" key="2">
    <source>
        <dbReference type="EMBL" id="OGL87547.1"/>
    </source>
</evidence>
<evidence type="ECO:0000313" key="3">
    <source>
        <dbReference type="Proteomes" id="UP000178264"/>
    </source>
</evidence>
<sequence>MSLPLIKSERRETKHIQYLKKRRKRGSLSGVHRKLKITHGYRGTARKIARTTSPRVKSPESI</sequence>
<comment type="caution">
    <text evidence="2">The sequence shown here is derived from an EMBL/GenBank/DDBJ whole genome shotgun (WGS) entry which is preliminary data.</text>
</comment>
<name>A0A1F7VC01_9BACT</name>
<feature type="region of interest" description="Disordered" evidence="1">
    <location>
        <begin position="42"/>
        <end position="62"/>
    </location>
</feature>